<evidence type="ECO:0000313" key="6">
    <source>
        <dbReference type="EMBL" id="KAG9397582.1"/>
    </source>
</evidence>
<comment type="subcellular location">
    <subcellularLocation>
        <location evidence="1">Nucleus</location>
    </subcellularLocation>
</comment>
<keyword evidence="7" id="KW-1185">Reference proteome</keyword>
<feature type="domain" description="Small-subunit processome Utp12" evidence="5">
    <location>
        <begin position="430"/>
        <end position="525"/>
    </location>
</feature>
<proteinExistence type="inferred from homology"/>
<evidence type="ECO:0000313" key="7">
    <source>
        <dbReference type="Proteomes" id="UP000717585"/>
    </source>
</evidence>
<dbReference type="PANTHER" id="PTHR44267:SF1">
    <property type="entry name" value="WD REPEAT-CONTAINING PROTEIN 43"/>
    <property type="match status" value="1"/>
</dbReference>
<comment type="similarity">
    <text evidence="3">Belongs to the UTP5 family.</text>
</comment>
<dbReference type="InterPro" id="IPR007148">
    <property type="entry name" value="SSU_processome_Utp12"/>
</dbReference>
<feature type="compositionally biased region" description="Acidic residues" evidence="4">
    <location>
        <begin position="544"/>
        <end position="575"/>
    </location>
</feature>
<name>A0A8J6E6W6_9EUKA</name>
<evidence type="ECO:0000256" key="3">
    <source>
        <dbReference type="ARBA" id="ARBA00038335"/>
    </source>
</evidence>
<comment type="caution">
    <text evidence="6">The sequence shown here is derived from an EMBL/GenBank/DDBJ whole genome shotgun (WGS) entry which is preliminary data.</text>
</comment>
<dbReference type="InterPro" id="IPR052414">
    <property type="entry name" value="U3_snoRNA-assoc_WDR"/>
</dbReference>
<gene>
    <name evidence="6" type="ORF">J8273_0712</name>
</gene>
<sequence>MKATDGISVDVSTMWRCVIGLGDRLQLCERDLSEHSSVFNAEELYAFKTPIVQTALRCIGQNATTSSTAGKKRKATTSTTFTEPIATVIVGVEPSTETRHNTAYIVRKGAEIAQPLAVTAKVNAVAIGDNHVAVHHGSGQKGQLDLFPLPAAFTESPLEPIHTVSRVDAPGSMLVTELGLFTTSKRNSAVTLHTVDGAAHVLSKVRGTLVDVVQFDGAPVIAAQQANALQLFKLDPATPSTVTPVGSLSYTLGVGAQSDIKHLALAPTATILYVAAATTTAVQIGKVTKATRGRGRKKAVEAEYTTAMVTPTPITADCPVIGLTHRSGSRVVVTLGSAANTGAAVIDASKPDSAALQSVLVEPTTQVETGAARKVQAGMADAVLPGMSRSTLAERLAAVQSNIEGTEDIGLHELLHQALTNKDQTNRDLILQNCQPRFIRSTVAGLTPQDAVEFIRQLISLLDEQPRRAPLLVPWISGVLICHAAALSGHQAVADVVGPLYAIIEQRTQHADSFARLAGRLELITSRMSIGDAVDETPMALIQDDSDSDEESDAEDGATENSEGDLDDVDLDDLE</sequence>
<dbReference type="GO" id="GO:0005730">
    <property type="term" value="C:nucleolus"/>
    <property type="evidence" value="ECO:0007669"/>
    <property type="project" value="TreeGrafter"/>
</dbReference>
<dbReference type="EMBL" id="JAHDYR010000001">
    <property type="protein sequence ID" value="KAG9397582.1"/>
    <property type="molecule type" value="Genomic_DNA"/>
</dbReference>
<dbReference type="OrthoDB" id="30195at2759"/>
<dbReference type="Proteomes" id="UP000717585">
    <property type="component" value="Unassembled WGS sequence"/>
</dbReference>
<dbReference type="AlphaFoldDB" id="A0A8J6E6W6"/>
<evidence type="ECO:0000256" key="2">
    <source>
        <dbReference type="ARBA" id="ARBA00023242"/>
    </source>
</evidence>
<keyword evidence="2" id="KW-0539">Nucleus</keyword>
<evidence type="ECO:0000256" key="1">
    <source>
        <dbReference type="ARBA" id="ARBA00004123"/>
    </source>
</evidence>
<dbReference type="PANTHER" id="PTHR44267">
    <property type="entry name" value="WD REPEAT-CONTAINING PROTEIN 43"/>
    <property type="match status" value="1"/>
</dbReference>
<evidence type="ECO:0000256" key="4">
    <source>
        <dbReference type="SAM" id="MobiDB-lite"/>
    </source>
</evidence>
<protein>
    <submittedName>
        <fullName evidence="6">Dip2/Utp12 Family</fullName>
    </submittedName>
</protein>
<feature type="region of interest" description="Disordered" evidence="4">
    <location>
        <begin position="535"/>
        <end position="575"/>
    </location>
</feature>
<organism evidence="6 7">
    <name type="scientific">Carpediemonas membranifera</name>
    <dbReference type="NCBI Taxonomy" id="201153"/>
    <lineage>
        <taxon>Eukaryota</taxon>
        <taxon>Metamonada</taxon>
        <taxon>Carpediemonas-like organisms</taxon>
        <taxon>Carpediemonas</taxon>
    </lineage>
</organism>
<dbReference type="Pfam" id="PF04003">
    <property type="entry name" value="Utp12"/>
    <property type="match status" value="1"/>
</dbReference>
<reference evidence="6" key="1">
    <citation type="submission" date="2021-05" db="EMBL/GenBank/DDBJ databases">
        <title>A free-living protist that lacks canonical eukaryotic 1 DNA replication and segregation systems.</title>
        <authorList>
            <person name="Salas-Leiva D.E."/>
            <person name="Tromer E.C."/>
            <person name="Curtis B.A."/>
            <person name="Jerlstrom-Hultqvist J."/>
            <person name="Kolisko M."/>
            <person name="Yi Z."/>
            <person name="Salas-Leiva J.S."/>
            <person name="Gallot-Lavallee L."/>
            <person name="Kops G.J.P.L."/>
            <person name="Archibald J.M."/>
            <person name="Simpson A.G.B."/>
            <person name="Roger A.J."/>
        </authorList>
    </citation>
    <scope>NUCLEOTIDE SEQUENCE</scope>
    <source>
        <strain evidence="6">BICM</strain>
    </source>
</reference>
<evidence type="ECO:0000259" key="5">
    <source>
        <dbReference type="Pfam" id="PF04003"/>
    </source>
</evidence>
<dbReference type="GO" id="GO:0000462">
    <property type="term" value="P:maturation of SSU-rRNA from tricistronic rRNA transcript (SSU-rRNA, 5.8S rRNA, LSU-rRNA)"/>
    <property type="evidence" value="ECO:0007669"/>
    <property type="project" value="TreeGrafter"/>
</dbReference>
<accession>A0A8J6E6W6</accession>